<evidence type="ECO:0000313" key="4">
    <source>
        <dbReference type="Proteomes" id="UP001595898"/>
    </source>
</evidence>
<gene>
    <name evidence="3" type="ORF">ACFO5R_13025</name>
</gene>
<feature type="transmembrane region" description="Helical" evidence="2">
    <location>
        <begin position="12"/>
        <end position="31"/>
    </location>
</feature>
<feature type="transmembrane region" description="Helical" evidence="2">
    <location>
        <begin position="37"/>
        <end position="56"/>
    </location>
</feature>
<feature type="transmembrane region" description="Helical" evidence="2">
    <location>
        <begin position="138"/>
        <end position="157"/>
    </location>
</feature>
<feature type="transmembrane region" description="Helical" evidence="2">
    <location>
        <begin position="112"/>
        <end position="132"/>
    </location>
</feature>
<dbReference type="AlphaFoldDB" id="A0ABD5PQM6"/>
<keyword evidence="2" id="KW-0472">Membrane</keyword>
<feature type="compositionally biased region" description="Acidic residues" evidence="1">
    <location>
        <begin position="77"/>
        <end position="86"/>
    </location>
</feature>
<accession>A0ABD5PQM6</accession>
<comment type="caution">
    <text evidence="3">The sequence shown here is derived from an EMBL/GenBank/DDBJ whole genome shotgun (WGS) entry which is preliminary data.</text>
</comment>
<keyword evidence="2" id="KW-1133">Transmembrane helix</keyword>
<keyword evidence="4" id="KW-1185">Reference proteome</keyword>
<proteinExistence type="predicted"/>
<dbReference type="RefSeq" id="WP_250140467.1">
    <property type="nucleotide sequence ID" value="NZ_JALIQP010000002.1"/>
</dbReference>
<keyword evidence="2" id="KW-0812">Transmembrane</keyword>
<dbReference type="Proteomes" id="UP001595898">
    <property type="component" value="Unassembled WGS sequence"/>
</dbReference>
<protein>
    <submittedName>
        <fullName evidence="3">Uncharacterized protein</fullName>
    </submittedName>
</protein>
<feature type="transmembrane region" description="Helical" evidence="2">
    <location>
        <begin position="201"/>
        <end position="229"/>
    </location>
</feature>
<feature type="region of interest" description="Disordered" evidence="1">
    <location>
        <begin position="65"/>
        <end position="89"/>
    </location>
</feature>
<sequence>MRDRLSDERYQVLVSLVVFALPGIVSAGTGISHVPTAITRSLPLFVVLGPVLYWGLTTQAGTAARTGLRTDEREPAAETDTEEDDPTDRARADLIAVNYEQLSEQAKYRDKLLINANYFSLAIIAVLVNVFLRADVELRPLIAVVGAVTAYAFWLAAESYKGSRDELNGELREIEAGEYEELSVVQTYDLRDRSPIEKRSLSSYLIGLQATAVFLWWGAYLFAIVYIGYY</sequence>
<dbReference type="EMBL" id="JBHSFA010000007">
    <property type="protein sequence ID" value="MFC4542845.1"/>
    <property type="molecule type" value="Genomic_DNA"/>
</dbReference>
<organism evidence="3 4">
    <name type="scientific">Halosolutus amylolyticus</name>
    <dbReference type="NCBI Taxonomy" id="2932267"/>
    <lineage>
        <taxon>Archaea</taxon>
        <taxon>Methanobacteriati</taxon>
        <taxon>Methanobacteriota</taxon>
        <taxon>Stenosarchaea group</taxon>
        <taxon>Halobacteria</taxon>
        <taxon>Halobacteriales</taxon>
        <taxon>Natrialbaceae</taxon>
        <taxon>Halosolutus</taxon>
    </lineage>
</organism>
<reference evidence="3 4" key="1">
    <citation type="journal article" date="2019" name="Int. J. Syst. Evol. Microbiol.">
        <title>The Global Catalogue of Microorganisms (GCM) 10K type strain sequencing project: providing services to taxonomists for standard genome sequencing and annotation.</title>
        <authorList>
            <consortium name="The Broad Institute Genomics Platform"/>
            <consortium name="The Broad Institute Genome Sequencing Center for Infectious Disease"/>
            <person name="Wu L."/>
            <person name="Ma J."/>
        </authorList>
    </citation>
    <scope>NUCLEOTIDE SEQUENCE [LARGE SCALE GENOMIC DNA]</scope>
    <source>
        <strain evidence="3 4">WLHS5</strain>
    </source>
</reference>
<evidence type="ECO:0000313" key="3">
    <source>
        <dbReference type="EMBL" id="MFC4542845.1"/>
    </source>
</evidence>
<evidence type="ECO:0000256" key="1">
    <source>
        <dbReference type="SAM" id="MobiDB-lite"/>
    </source>
</evidence>
<name>A0ABD5PQM6_9EURY</name>
<evidence type="ECO:0000256" key="2">
    <source>
        <dbReference type="SAM" id="Phobius"/>
    </source>
</evidence>